<accession>A0A316WCR1</accession>
<dbReference type="Proteomes" id="UP000236413">
    <property type="component" value="Unassembled WGS sequence"/>
</dbReference>
<dbReference type="EMBL" id="PPEG02000013">
    <property type="protein sequence ID" value="PWN58123.1"/>
    <property type="molecule type" value="Genomic_DNA"/>
</dbReference>
<dbReference type="InterPro" id="IPR056920">
    <property type="entry name" value="PRTase-CE"/>
</dbReference>
<comment type="caution">
    <text evidence="2">The sequence shown here is derived from an EMBL/GenBank/DDBJ whole genome shotgun (WGS) entry which is preliminary data.</text>
</comment>
<reference evidence="2 3" key="1">
    <citation type="submission" date="2018-04" db="EMBL/GenBank/DDBJ databases">
        <title>Chryseobacterium oncorhynchi 701B-08T from rainbow trout, and Chryseobacterium viscerum 687B-08T from diseased fish.</title>
        <authorList>
            <person name="Jeong J.-J."/>
            <person name="Lee Y.J."/>
            <person name="Pathiraja D."/>
            <person name="Park B."/>
            <person name="Choi I.-G."/>
            <person name="Kim K.D."/>
        </authorList>
    </citation>
    <scope>NUCLEOTIDE SEQUENCE [LARGE SCALE GENOMIC DNA]</scope>
    <source>
        <strain evidence="2 3">687B-08</strain>
    </source>
</reference>
<gene>
    <name evidence="2" type="ORF">C1634_024425</name>
</gene>
<name>A0A316WCR1_9FLAO</name>
<dbReference type="Pfam" id="PF24390">
    <property type="entry name" value="PRTase-CE"/>
    <property type="match status" value="1"/>
</dbReference>
<protein>
    <recommendedName>
        <fullName evidence="1">PRTase-CE domain-containing protein</fullName>
    </recommendedName>
</protein>
<evidence type="ECO:0000313" key="2">
    <source>
        <dbReference type="EMBL" id="PWN58123.1"/>
    </source>
</evidence>
<proteinExistence type="predicted"/>
<dbReference type="AlphaFoldDB" id="A0A316WCR1"/>
<feature type="domain" description="PRTase-CE" evidence="1">
    <location>
        <begin position="34"/>
        <end position="349"/>
    </location>
</feature>
<dbReference type="RefSeq" id="WP_103231198.1">
    <property type="nucleotide sequence ID" value="NZ_PPEG02000013.1"/>
</dbReference>
<organism evidence="2 3">
    <name type="scientific">Chryseobacterium viscerum</name>
    <dbReference type="NCBI Taxonomy" id="1037377"/>
    <lineage>
        <taxon>Bacteria</taxon>
        <taxon>Pseudomonadati</taxon>
        <taxon>Bacteroidota</taxon>
        <taxon>Flavobacteriia</taxon>
        <taxon>Flavobacteriales</taxon>
        <taxon>Weeksellaceae</taxon>
        <taxon>Chryseobacterium group</taxon>
        <taxon>Chryseobacterium</taxon>
    </lineage>
</organism>
<evidence type="ECO:0000313" key="3">
    <source>
        <dbReference type="Proteomes" id="UP000236413"/>
    </source>
</evidence>
<evidence type="ECO:0000259" key="1">
    <source>
        <dbReference type="Pfam" id="PF24390"/>
    </source>
</evidence>
<sequence length="361" mass="42060">MREKIDKIISVIGNYRTEDMGRAYRTELNAEHFNKWLEQFEESDREFLVDELLHVIPKSYLSKEHTLKVISTAFDIISKDYGYKDINLFFDETKFLDCQPAGKSQTIFLGFIDEVLNDKYGRSLSDCGTGNVKQWYYADDVLASGGTFREDLLEEINRYGKEEFLNSDIKIIASFVILHTWASANVPFTIEQKLETKINGRIKFYHVSEIENNPNINWFNPNPKFNHIYPLESAIGHEVLKFIEDELNNEHGYRNEKFAFRNPEFPKEETFFSSAVNRIRYENILLDKGFAIMKSIDHISADSLRPLGMTNPSNMTLGTGTHFFTWRNVSNTCPLVFWWGHNDWYPLFPAIRNNSAASDFD</sequence>